<dbReference type="SUPFAM" id="SSF51905">
    <property type="entry name" value="FAD/NAD(P)-binding domain"/>
    <property type="match status" value="1"/>
</dbReference>
<accession>A0A381Q4P8</accession>
<dbReference type="InterPro" id="IPR050631">
    <property type="entry name" value="PheA/TfdB_FAD_monoxygenase"/>
</dbReference>
<proteinExistence type="predicted"/>
<dbReference type="GO" id="GO:0008688">
    <property type="term" value="F:3-(3-hydroxyphenyl)propionate hydroxylase activity"/>
    <property type="evidence" value="ECO:0007669"/>
    <property type="project" value="TreeGrafter"/>
</dbReference>
<organism evidence="3">
    <name type="scientific">marine metagenome</name>
    <dbReference type="NCBI Taxonomy" id="408172"/>
    <lineage>
        <taxon>unclassified sequences</taxon>
        <taxon>metagenomes</taxon>
        <taxon>ecological metagenomes</taxon>
    </lineage>
</organism>
<dbReference type="Gene3D" id="3.50.50.60">
    <property type="entry name" value="FAD/NAD(P)-binding domain"/>
    <property type="match status" value="1"/>
</dbReference>
<evidence type="ECO:0000256" key="1">
    <source>
        <dbReference type="ARBA" id="ARBA00023002"/>
    </source>
</evidence>
<dbReference type="PANTHER" id="PTHR43476:SF3">
    <property type="entry name" value="FAD-BINDING MONOOXYGENASE"/>
    <property type="match status" value="1"/>
</dbReference>
<dbReference type="Gene3D" id="3.30.70.2450">
    <property type="match status" value="1"/>
</dbReference>
<evidence type="ECO:0000259" key="2">
    <source>
        <dbReference type="Pfam" id="PF01494"/>
    </source>
</evidence>
<sequence>VTEVAIVGYGTVGATLANLLGRAGVSTVVYERSYDPYPLPRACHLDAEVMRIFQAAGLADEVSDVVEPSQGMEFVDALGHQLFTYEDFQRAPILGWEEDYVFQQPLLDAVVRAGVHRLPSVEVRLGSRVRDPDELDARFVVACDGASSDMRQASGIELLDSGYDQAWLVVDLMVDGDPGLPNVIQQVCDPARPTTYVPSAGGHHRWEFCLLDGEDPDEMSQPARVAELLRPWIGVGVGVLLRAVVYRFHAVVADRWREGRMLLAGDAAHQMPPFMGQGLCSGVRDAANLAWKLATVVDGGAPESLLDTYEVERRPHVERCIELSVEAGRLVTDAAPSFPEADVDDDERWSRLPPIRGGVLAEAHHGPRVGHQARQPTVETGGRMVLLDDLAGPWWYLVVRGPVEPSPFVVVNALELGDPDGWLDRLLGNDWAVLIRPDRYIFGVARTPDEVSTLVAEALDRIAPPGA</sequence>
<dbReference type="InterPro" id="IPR036188">
    <property type="entry name" value="FAD/NAD-bd_sf"/>
</dbReference>
<dbReference type="NCBIfam" id="NF004829">
    <property type="entry name" value="PRK06183.1-3"/>
    <property type="match status" value="1"/>
</dbReference>
<dbReference type="GO" id="GO:0071949">
    <property type="term" value="F:FAD binding"/>
    <property type="evidence" value="ECO:0007669"/>
    <property type="project" value="InterPro"/>
</dbReference>
<keyword evidence="1" id="KW-0560">Oxidoreductase</keyword>
<dbReference type="PRINTS" id="PR00420">
    <property type="entry name" value="RNGMNOXGNASE"/>
</dbReference>
<dbReference type="Pfam" id="PF01494">
    <property type="entry name" value="FAD_binding_3"/>
    <property type="match status" value="1"/>
</dbReference>
<feature type="non-terminal residue" evidence="3">
    <location>
        <position position="1"/>
    </location>
</feature>
<reference evidence="3" key="1">
    <citation type="submission" date="2018-05" db="EMBL/GenBank/DDBJ databases">
        <authorList>
            <person name="Lanie J.A."/>
            <person name="Ng W.-L."/>
            <person name="Kazmierczak K.M."/>
            <person name="Andrzejewski T.M."/>
            <person name="Davidsen T.M."/>
            <person name="Wayne K.J."/>
            <person name="Tettelin H."/>
            <person name="Glass J.I."/>
            <person name="Rusch D."/>
            <person name="Podicherti R."/>
            <person name="Tsui H.-C.T."/>
            <person name="Winkler M.E."/>
        </authorList>
    </citation>
    <scope>NUCLEOTIDE SEQUENCE</scope>
</reference>
<dbReference type="AlphaFoldDB" id="A0A381Q4P8"/>
<dbReference type="InterPro" id="IPR002938">
    <property type="entry name" value="FAD-bd"/>
</dbReference>
<gene>
    <name evidence="3" type="ORF">METZ01_LOCUS25921</name>
</gene>
<feature type="domain" description="FAD-binding" evidence="2">
    <location>
        <begin position="2"/>
        <end position="322"/>
    </location>
</feature>
<dbReference type="GO" id="GO:0019622">
    <property type="term" value="P:3-(3-hydroxy)phenylpropionate catabolic process"/>
    <property type="evidence" value="ECO:0007669"/>
    <property type="project" value="TreeGrafter"/>
</dbReference>
<dbReference type="EMBL" id="UINC01001166">
    <property type="protein sequence ID" value="SUZ73067.1"/>
    <property type="molecule type" value="Genomic_DNA"/>
</dbReference>
<name>A0A381Q4P8_9ZZZZ</name>
<evidence type="ECO:0000313" key="3">
    <source>
        <dbReference type="EMBL" id="SUZ73067.1"/>
    </source>
</evidence>
<protein>
    <recommendedName>
        <fullName evidence="2">FAD-binding domain-containing protein</fullName>
    </recommendedName>
</protein>
<dbReference type="PANTHER" id="PTHR43476">
    <property type="entry name" value="3-(3-HYDROXY-PHENYL)PROPIONATE/3-HYDROXYCINNAMIC ACID HYDROXYLASE"/>
    <property type="match status" value="1"/>
</dbReference>